<protein>
    <submittedName>
        <fullName evidence="11">Gastrin-releasing peptide receptor-like protein</fullName>
    </submittedName>
</protein>
<dbReference type="PANTHER" id="PTHR45695">
    <property type="entry name" value="LEUCOKININ RECEPTOR-RELATED"/>
    <property type="match status" value="1"/>
</dbReference>
<evidence type="ECO:0000256" key="9">
    <source>
        <dbReference type="SAM" id="Phobius"/>
    </source>
</evidence>
<dbReference type="GO" id="GO:0008188">
    <property type="term" value="F:neuropeptide receptor activity"/>
    <property type="evidence" value="ECO:0007669"/>
    <property type="project" value="TreeGrafter"/>
</dbReference>
<evidence type="ECO:0000256" key="1">
    <source>
        <dbReference type="ARBA" id="ARBA00004141"/>
    </source>
</evidence>
<evidence type="ECO:0000256" key="8">
    <source>
        <dbReference type="ARBA" id="ARBA00023224"/>
    </source>
</evidence>
<keyword evidence="7 11" id="KW-0675">Receptor</keyword>
<dbReference type="InterPro" id="IPR000276">
    <property type="entry name" value="GPCR_Rhodpsn"/>
</dbReference>
<evidence type="ECO:0000313" key="12">
    <source>
        <dbReference type="Proteomes" id="UP000036403"/>
    </source>
</evidence>
<evidence type="ECO:0000256" key="6">
    <source>
        <dbReference type="ARBA" id="ARBA00023136"/>
    </source>
</evidence>
<dbReference type="OrthoDB" id="10049706at2759"/>
<feature type="transmembrane region" description="Helical" evidence="9">
    <location>
        <begin position="34"/>
        <end position="59"/>
    </location>
</feature>
<dbReference type="PROSITE" id="PS50262">
    <property type="entry name" value="G_PROTEIN_RECEP_F1_2"/>
    <property type="match status" value="1"/>
</dbReference>
<feature type="transmembrane region" description="Helical" evidence="9">
    <location>
        <begin position="71"/>
        <end position="91"/>
    </location>
</feature>
<evidence type="ECO:0000256" key="7">
    <source>
        <dbReference type="ARBA" id="ARBA00023170"/>
    </source>
</evidence>
<keyword evidence="6 9" id="KW-0472">Membrane</keyword>
<sequence>MKVIVSDDFNISINTEAEEYDLEYVPYDQRPETYIVPAVFSLILIVGVTGNGILVLILLCHANMRNVPNTYVLSLALGDLLVSILLLRSLFAHRYSFYQDE</sequence>
<dbReference type="InterPro" id="IPR017452">
    <property type="entry name" value="GPCR_Rhodpsn_7TM"/>
</dbReference>
<proteinExistence type="inferred from homology"/>
<name>A0A0J7KRL4_LASNI</name>
<feature type="domain" description="G-protein coupled receptors family 1 profile" evidence="10">
    <location>
        <begin position="50"/>
        <end position="101"/>
    </location>
</feature>
<keyword evidence="5" id="KW-0297">G-protein coupled receptor</keyword>
<dbReference type="AlphaFoldDB" id="A0A0J7KRL4"/>
<dbReference type="STRING" id="67767.A0A0J7KRL4"/>
<dbReference type="Proteomes" id="UP000036403">
    <property type="component" value="Unassembled WGS sequence"/>
</dbReference>
<evidence type="ECO:0000256" key="3">
    <source>
        <dbReference type="ARBA" id="ARBA00022692"/>
    </source>
</evidence>
<keyword evidence="4 9" id="KW-1133">Transmembrane helix</keyword>
<dbReference type="SUPFAM" id="SSF81321">
    <property type="entry name" value="Family A G protein-coupled receptor-like"/>
    <property type="match status" value="1"/>
</dbReference>
<dbReference type="PRINTS" id="PR00237">
    <property type="entry name" value="GPCRRHODOPSN"/>
</dbReference>
<keyword evidence="8" id="KW-0807">Transducer</keyword>
<accession>A0A0J7KRL4</accession>
<evidence type="ECO:0000313" key="11">
    <source>
        <dbReference type="EMBL" id="KMQ92983.1"/>
    </source>
</evidence>
<comment type="caution">
    <text evidence="11">The sequence shown here is derived from an EMBL/GenBank/DDBJ whole genome shotgun (WGS) entry which is preliminary data.</text>
</comment>
<dbReference type="GO" id="GO:0005886">
    <property type="term" value="C:plasma membrane"/>
    <property type="evidence" value="ECO:0007669"/>
    <property type="project" value="TreeGrafter"/>
</dbReference>
<comment type="subcellular location">
    <subcellularLocation>
        <location evidence="1">Membrane</location>
        <topology evidence="1">Multi-pass membrane protein</topology>
    </subcellularLocation>
</comment>
<evidence type="ECO:0000256" key="2">
    <source>
        <dbReference type="ARBA" id="ARBA00010663"/>
    </source>
</evidence>
<dbReference type="EMBL" id="LBMM01003934">
    <property type="protein sequence ID" value="KMQ92983.1"/>
    <property type="molecule type" value="Genomic_DNA"/>
</dbReference>
<comment type="similarity">
    <text evidence="2">Belongs to the G-protein coupled receptor 1 family.</text>
</comment>
<dbReference type="PANTHER" id="PTHR45695:SF26">
    <property type="entry name" value="NEUROPEPTIDE CCHAMIDE-1 RECEPTOR"/>
    <property type="match status" value="1"/>
</dbReference>
<gene>
    <name evidence="11" type="ORF">RF55_6965</name>
</gene>
<reference evidence="11 12" key="1">
    <citation type="submission" date="2015-04" db="EMBL/GenBank/DDBJ databases">
        <title>Lasius niger genome sequencing.</title>
        <authorList>
            <person name="Konorov E.A."/>
            <person name="Nikitin M.A."/>
            <person name="Kirill M.V."/>
            <person name="Chang P."/>
        </authorList>
    </citation>
    <scope>NUCLEOTIDE SEQUENCE [LARGE SCALE GENOMIC DNA]</scope>
    <source>
        <tissue evidence="11">Whole</tissue>
    </source>
</reference>
<evidence type="ECO:0000256" key="5">
    <source>
        <dbReference type="ARBA" id="ARBA00023040"/>
    </source>
</evidence>
<keyword evidence="3 9" id="KW-0812">Transmembrane</keyword>
<dbReference type="Gene3D" id="1.20.1070.10">
    <property type="entry name" value="Rhodopsin 7-helix transmembrane proteins"/>
    <property type="match status" value="1"/>
</dbReference>
<keyword evidence="12" id="KW-1185">Reference proteome</keyword>
<organism evidence="11 12">
    <name type="scientific">Lasius niger</name>
    <name type="common">Black garden ant</name>
    <dbReference type="NCBI Taxonomy" id="67767"/>
    <lineage>
        <taxon>Eukaryota</taxon>
        <taxon>Metazoa</taxon>
        <taxon>Ecdysozoa</taxon>
        <taxon>Arthropoda</taxon>
        <taxon>Hexapoda</taxon>
        <taxon>Insecta</taxon>
        <taxon>Pterygota</taxon>
        <taxon>Neoptera</taxon>
        <taxon>Endopterygota</taxon>
        <taxon>Hymenoptera</taxon>
        <taxon>Apocrita</taxon>
        <taxon>Aculeata</taxon>
        <taxon>Formicoidea</taxon>
        <taxon>Formicidae</taxon>
        <taxon>Formicinae</taxon>
        <taxon>Lasius</taxon>
        <taxon>Lasius</taxon>
    </lineage>
</organism>
<evidence type="ECO:0000256" key="4">
    <source>
        <dbReference type="ARBA" id="ARBA00022989"/>
    </source>
</evidence>
<evidence type="ECO:0000259" key="10">
    <source>
        <dbReference type="PROSITE" id="PS50262"/>
    </source>
</evidence>
<dbReference type="PaxDb" id="67767-A0A0J7KRL4"/>